<dbReference type="AlphaFoldDB" id="A0AAP0QCP8"/>
<accession>A0AAP0QCP8</accession>
<dbReference type="Proteomes" id="UP001428341">
    <property type="component" value="Unassembled WGS sequence"/>
</dbReference>
<organism evidence="1 2">
    <name type="scientific">Citrus x changshan-huyou</name>
    <dbReference type="NCBI Taxonomy" id="2935761"/>
    <lineage>
        <taxon>Eukaryota</taxon>
        <taxon>Viridiplantae</taxon>
        <taxon>Streptophyta</taxon>
        <taxon>Embryophyta</taxon>
        <taxon>Tracheophyta</taxon>
        <taxon>Spermatophyta</taxon>
        <taxon>Magnoliopsida</taxon>
        <taxon>eudicotyledons</taxon>
        <taxon>Gunneridae</taxon>
        <taxon>Pentapetalae</taxon>
        <taxon>rosids</taxon>
        <taxon>malvids</taxon>
        <taxon>Sapindales</taxon>
        <taxon>Rutaceae</taxon>
        <taxon>Aurantioideae</taxon>
        <taxon>Citrus</taxon>
    </lineage>
</organism>
<name>A0AAP0QCP8_9ROSI</name>
<protein>
    <submittedName>
        <fullName evidence="1">Uncharacterized protein</fullName>
    </submittedName>
</protein>
<gene>
    <name evidence="1" type="ORF">WN944_017960</name>
</gene>
<keyword evidence="2" id="KW-1185">Reference proteome</keyword>
<reference evidence="1 2" key="1">
    <citation type="submission" date="2024-05" db="EMBL/GenBank/DDBJ databases">
        <title>Haplotype-resolved chromosome-level genome assembly of Huyou (Citrus changshanensis).</title>
        <authorList>
            <person name="Miao C."/>
            <person name="Chen W."/>
            <person name="Wu Y."/>
            <person name="Wang L."/>
            <person name="Zhao S."/>
            <person name="Grierson D."/>
            <person name="Xu C."/>
            <person name="Chen K."/>
        </authorList>
    </citation>
    <scope>NUCLEOTIDE SEQUENCE [LARGE SCALE GENOMIC DNA]</scope>
    <source>
        <strain evidence="1">01-14</strain>
        <tissue evidence="1">Leaf</tissue>
    </source>
</reference>
<comment type="caution">
    <text evidence="1">The sequence shown here is derived from an EMBL/GenBank/DDBJ whole genome shotgun (WGS) entry which is preliminary data.</text>
</comment>
<evidence type="ECO:0000313" key="1">
    <source>
        <dbReference type="EMBL" id="KAK9186572.1"/>
    </source>
</evidence>
<proteinExistence type="predicted"/>
<dbReference type="EMBL" id="JBCGBO010000007">
    <property type="protein sequence ID" value="KAK9186572.1"/>
    <property type="molecule type" value="Genomic_DNA"/>
</dbReference>
<evidence type="ECO:0000313" key="2">
    <source>
        <dbReference type="Proteomes" id="UP001428341"/>
    </source>
</evidence>
<sequence length="69" mass="7609">MDCTVEVTKETETTWERRVILCSRAFDKMVEGQKGLVRSTRNVGFGGDAVGRVNSDDAVRSQDAVVFPS</sequence>